<proteinExistence type="predicted"/>
<dbReference type="GeneID" id="31819870"/>
<organism evidence="3 4">
    <name type="scientific">Marinobacter nauticus</name>
    <name type="common">Marinobacter hydrocarbonoclasticus</name>
    <name type="synonym">Marinobacter aquaeolei</name>
    <dbReference type="NCBI Taxonomy" id="2743"/>
    <lineage>
        <taxon>Bacteria</taxon>
        <taxon>Pseudomonadati</taxon>
        <taxon>Pseudomonadota</taxon>
        <taxon>Gammaproteobacteria</taxon>
        <taxon>Pseudomonadales</taxon>
        <taxon>Marinobacteraceae</taxon>
        <taxon>Marinobacter</taxon>
    </lineage>
</organism>
<dbReference type="EMBL" id="QPJB01000004">
    <property type="protein sequence ID" value="RCW35508.1"/>
    <property type="molecule type" value="Genomic_DNA"/>
</dbReference>
<evidence type="ECO:0000313" key="2">
    <source>
        <dbReference type="EMBL" id="RBP74977.1"/>
    </source>
</evidence>
<name>A0A368V332_MARNT</name>
<dbReference type="GO" id="GO:0016787">
    <property type="term" value="F:hydrolase activity"/>
    <property type="evidence" value="ECO:0007669"/>
    <property type="project" value="InterPro"/>
</dbReference>
<protein>
    <submittedName>
        <fullName evidence="3">Uncharacterized protein (TIGR01244 family)</fullName>
    </submittedName>
</protein>
<gene>
    <name evidence="3" type="ORF">DET51_104126</name>
    <name evidence="2" type="ORF">DET64_104126</name>
</gene>
<evidence type="ECO:0000259" key="1">
    <source>
        <dbReference type="Pfam" id="PF04273"/>
    </source>
</evidence>
<dbReference type="Proteomes" id="UP000252795">
    <property type="component" value="Unassembled WGS sequence"/>
</dbReference>
<reference evidence="3 4" key="1">
    <citation type="submission" date="2018-07" db="EMBL/GenBank/DDBJ databases">
        <title>Freshwater and sediment microbial communities from various areas in North America, analyzing microbe dynamics in response to fracking.</title>
        <authorList>
            <person name="Lamendella R."/>
        </authorList>
    </citation>
    <scope>NUCLEOTIDE SEQUENCE [LARGE SCALE GENOMIC DNA]</scope>
    <source>
        <strain evidence="3 4">114E</strain>
        <strain evidence="2 5">114E_o</strain>
    </source>
</reference>
<dbReference type="EMBL" id="QNSA01000004">
    <property type="protein sequence ID" value="RBP74977.1"/>
    <property type="molecule type" value="Genomic_DNA"/>
</dbReference>
<dbReference type="NCBIfam" id="TIGR01244">
    <property type="entry name" value="TIGR01244 family sulfur transferase"/>
    <property type="match status" value="1"/>
</dbReference>
<keyword evidence="5" id="KW-1185">Reference proteome</keyword>
<dbReference type="InterPro" id="IPR029021">
    <property type="entry name" value="Prot-tyrosine_phosphatase-like"/>
</dbReference>
<dbReference type="AlphaFoldDB" id="A0A368V332"/>
<dbReference type="InterPro" id="IPR005939">
    <property type="entry name" value="BLH_phosphatase-like"/>
</dbReference>
<evidence type="ECO:0000313" key="5">
    <source>
        <dbReference type="Proteomes" id="UP000253065"/>
    </source>
</evidence>
<comment type="caution">
    <text evidence="3">The sequence shown here is derived from an EMBL/GenBank/DDBJ whole genome shotgun (WGS) entry which is preliminary data.</text>
</comment>
<dbReference type="Proteomes" id="UP000253065">
    <property type="component" value="Unassembled WGS sequence"/>
</dbReference>
<evidence type="ECO:0000313" key="3">
    <source>
        <dbReference type="EMBL" id="RCW35508.1"/>
    </source>
</evidence>
<dbReference type="SUPFAM" id="SSF52799">
    <property type="entry name" value="(Phosphotyrosine protein) phosphatases II"/>
    <property type="match status" value="1"/>
</dbReference>
<dbReference type="RefSeq" id="WP_022993326.1">
    <property type="nucleotide sequence ID" value="NZ_CAJXYA010000097.1"/>
</dbReference>
<evidence type="ECO:0000313" key="4">
    <source>
        <dbReference type="Proteomes" id="UP000252795"/>
    </source>
</evidence>
<sequence>MKIHFLEPGFAVADAVAPEDFEDIRRQGFRTVICNRRAGEDGYEGEEAFREAAASQGLQWFCVPVASGEYTEQDVDAFAQALDAAPAPILGFCRTGRRAVHMWAQSRARNPQCNIPMLLKAAHDAGHETQPIEALLTNATNVETPTGEMK</sequence>
<dbReference type="Pfam" id="PF04273">
    <property type="entry name" value="BLH_phosphatase"/>
    <property type="match status" value="1"/>
</dbReference>
<accession>A0A368V332</accession>
<dbReference type="Gene3D" id="3.90.190.10">
    <property type="entry name" value="Protein tyrosine phosphatase superfamily"/>
    <property type="match status" value="1"/>
</dbReference>
<feature type="domain" description="Beta-lactamase hydrolase-like protein phosphatase-like" evidence="1">
    <location>
        <begin position="4"/>
        <end position="108"/>
    </location>
</feature>